<dbReference type="Proteomes" id="UP000251144">
    <property type="component" value="Unassembled WGS sequence"/>
</dbReference>
<evidence type="ECO:0000313" key="3">
    <source>
        <dbReference type="Proteomes" id="UP000251144"/>
    </source>
</evidence>
<protein>
    <recommendedName>
        <fullName evidence="1">Cyanophage baseplate Pam3 plug gp18 domain-containing protein</fullName>
    </recommendedName>
</protein>
<dbReference type="EMBL" id="PRLB01000015">
    <property type="protein sequence ID" value="RAW52519.1"/>
    <property type="molecule type" value="Genomic_DNA"/>
</dbReference>
<proteinExistence type="predicted"/>
<gene>
    <name evidence="2" type="ORF">C4N26_12535</name>
</gene>
<evidence type="ECO:0000259" key="1">
    <source>
        <dbReference type="Pfam" id="PF22479"/>
    </source>
</evidence>
<accession>A0A173WSR8</accession>
<dbReference type="Pfam" id="PF22479">
    <property type="entry name" value="Pam3_gp18"/>
    <property type="match status" value="1"/>
</dbReference>
<sequence length="108" mass="12550">MEYYEISVPDRNDSVMRVNLDGTYYYLRVTWNAYGEFWMLSIYDADMQMKIGMAKLVPGAIWNFYYLNSNGPPGILGVQTDKERIGRQDFVDAVAHLYYLPAEQMGVQ</sequence>
<dbReference type="InterPro" id="IPR054252">
    <property type="entry name" value="Pam3_gp18"/>
</dbReference>
<organism evidence="2 3">
    <name type="scientific">Faecalibacterium prausnitzii</name>
    <dbReference type="NCBI Taxonomy" id="853"/>
    <lineage>
        <taxon>Bacteria</taxon>
        <taxon>Bacillati</taxon>
        <taxon>Bacillota</taxon>
        <taxon>Clostridia</taxon>
        <taxon>Eubacteriales</taxon>
        <taxon>Oscillospiraceae</taxon>
        <taxon>Faecalibacterium</taxon>
    </lineage>
</organism>
<reference evidence="2 3" key="1">
    <citation type="submission" date="2018-02" db="EMBL/GenBank/DDBJ databases">
        <title>Complete genome sequencing of Faecalibacterium prausnitzii strains isolated from the human gut.</title>
        <authorList>
            <person name="Fitzgerald B.C."/>
            <person name="Shkoporov A.N."/>
            <person name="Ross P.R."/>
            <person name="Hill C."/>
        </authorList>
    </citation>
    <scope>NUCLEOTIDE SEQUENCE [LARGE SCALE GENOMIC DNA]</scope>
    <source>
        <strain evidence="2 3">APC942/32-1</strain>
    </source>
</reference>
<dbReference type="OrthoDB" id="1854145at2"/>
<dbReference type="AlphaFoldDB" id="A0A173WSR8"/>
<name>A0A173WSR8_9FIRM</name>
<evidence type="ECO:0000313" key="2">
    <source>
        <dbReference type="EMBL" id="RAW52519.1"/>
    </source>
</evidence>
<comment type="caution">
    <text evidence="2">The sequence shown here is derived from an EMBL/GenBank/DDBJ whole genome shotgun (WGS) entry which is preliminary data.</text>
</comment>
<feature type="domain" description="Cyanophage baseplate Pam3 plug gp18" evidence="1">
    <location>
        <begin position="3"/>
        <end position="100"/>
    </location>
</feature>
<dbReference type="RefSeq" id="WP_055188323.1">
    <property type="nucleotide sequence ID" value="NZ_PRLB01000015.1"/>
</dbReference>